<evidence type="ECO:0000256" key="5">
    <source>
        <dbReference type="PIRNR" id="PIRNR016550"/>
    </source>
</evidence>
<keyword evidence="3 5" id="KW-0343">GTPase activation</keyword>
<dbReference type="SUPFAM" id="SSF54373">
    <property type="entry name" value="FAD-linked reductases, C-terminal domain"/>
    <property type="match status" value="1"/>
</dbReference>
<dbReference type="InterPro" id="IPR018203">
    <property type="entry name" value="GDP_dissociation_inhibitor"/>
</dbReference>
<evidence type="ECO:0000256" key="3">
    <source>
        <dbReference type="ARBA" id="ARBA00022468"/>
    </source>
</evidence>
<keyword evidence="4 5" id="KW-0963">Cytoplasm</keyword>
<dbReference type="Gene3D" id="3.30.519.10">
    <property type="entry name" value="Guanine Nucleotide Dissociation Inhibitor, domain 2"/>
    <property type="match status" value="1"/>
</dbReference>
<comment type="similarity">
    <text evidence="2 5">Belongs to the Rab GDI family.</text>
</comment>
<dbReference type="PIRSF" id="PIRSF016550">
    <property type="entry name" value="Rab_ger_ger_transf_A_euk"/>
    <property type="match status" value="1"/>
</dbReference>
<comment type="function">
    <text evidence="5">Substrate-binding subunit of the Rab geranylgeranyltransferase (GGTase) complex. Binds unprenylated Rab proteins.</text>
</comment>
<organism evidence="6 7">
    <name type="scientific">Mucor flavus</name>
    <dbReference type="NCBI Taxonomy" id="439312"/>
    <lineage>
        <taxon>Eukaryota</taxon>
        <taxon>Fungi</taxon>
        <taxon>Fungi incertae sedis</taxon>
        <taxon>Mucoromycota</taxon>
        <taxon>Mucoromycotina</taxon>
        <taxon>Mucoromycetes</taxon>
        <taxon>Mucorales</taxon>
        <taxon>Mucorineae</taxon>
        <taxon>Mucoraceae</taxon>
        <taxon>Mucor</taxon>
    </lineage>
</organism>
<evidence type="ECO:0000313" key="7">
    <source>
        <dbReference type="Proteomes" id="UP001473302"/>
    </source>
</evidence>
<reference evidence="6 7" key="1">
    <citation type="submission" date="2024-04" db="EMBL/GenBank/DDBJ databases">
        <title>genome sequences of Mucor flavus KT1a and Helicostylum pulchrum KT1b strains isolated from the surface of a dry-aged beef.</title>
        <authorList>
            <person name="Toyotome T."/>
            <person name="Hosono M."/>
            <person name="Torimaru M."/>
            <person name="Fukuda K."/>
            <person name="Mikami N."/>
        </authorList>
    </citation>
    <scope>NUCLEOTIDE SEQUENCE [LARGE SCALE GENOMIC DNA]</scope>
    <source>
        <strain evidence="6 7">KT1a</strain>
    </source>
</reference>
<evidence type="ECO:0000256" key="4">
    <source>
        <dbReference type="ARBA" id="ARBA00022490"/>
    </source>
</evidence>
<dbReference type="Gene3D" id="3.50.50.60">
    <property type="entry name" value="FAD/NAD(P)-binding domain"/>
    <property type="match status" value="1"/>
</dbReference>
<dbReference type="PANTHER" id="PTHR11787">
    <property type="entry name" value="RAB GDP-DISSOCIATION INHIBITOR"/>
    <property type="match status" value="1"/>
</dbReference>
<comment type="caution">
    <text evidence="6">The sequence shown here is derived from an EMBL/GenBank/DDBJ whole genome shotgun (WGS) entry which is preliminary data.</text>
</comment>
<evidence type="ECO:0000256" key="2">
    <source>
        <dbReference type="ARBA" id="ARBA00005593"/>
    </source>
</evidence>
<dbReference type="Proteomes" id="UP001473302">
    <property type="component" value="Unassembled WGS sequence"/>
</dbReference>
<evidence type="ECO:0000313" key="6">
    <source>
        <dbReference type="EMBL" id="GAA5807226.1"/>
    </source>
</evidence>
<evidence type="ECO:0000256" key="1">
    <source>
        <dbReference type="ARBA" id="ARBA00004496"/>
    </source>
</evidence>
<dbReference type="Pfam" id="PF00996">
    <property type="entry name" value="GDI"/>
    <property type="match status" value="2"/>
</dbReference>
<dbReference type="InterPro" id="IPR036188">
    <property type="entry name" value="FAD/NAD-bd_sf"/>
</dbReference>
<accession>A0ABP9YK67</accession>
<dbReference type="EMBL" id="BAABUK010000002">
    <property type="protein sequence ID" value="GAA5807226.1"/>
    <property type="molecule type" value="Genomic_DNA"/>
</dbReference>
<proteinExistence type="inferred from homology"/>
<gene>
    <name evidence="6" type="ORF">MFLAVUS_000581</name>
</gene>
<protein>
    <recommendedName>
        <fullName evidence="5">Rab escort protein 1</fullName>
    </recommendedName>
</protein>
<dbReference type="SUPFAM" id="SSF51905">
    <property type="entry name" value="FAD/NAD(P)-binding domain"/>
    <property type="match status" value="1"/>
</dbReference>
<keyword evidence="7" id="KW-1185">Reference proteome</keyword>
<dbReference type="PANTHER" id="PTHR11787:SF4">
    <property type="entry name" value="CHM, RAB ESCORT PROTEIN 1"/>
    <property type="match status" value="1"/>
</dbReference>
<dbReference type="Gene3D" id="1.10.405.10">
    <property type="entry name" value="Guanine Nucleotide Dissociation Inhibitor, domain 1"/>
    <property type="match status" value="1"/>
</dbReference>
<dbReference type="PRINTS" id="PR00891">
    <property type="entry name" value="RABGDIREP"/>
</dbReference>
<dbReference type="InterPro" id="IPR001738">
    <property type="entry name" value="Rab_escort"/>
</dbReference>
<sequence length="526" mass="59204">MEDNLEETNFDYIVLGTGLIESILAGSLARVGKKVLHLDSHQNYGGNWSVFGFRELAQWCLDRNQVKESVKDNTSINYEESYGSNFRKVELKLYPNQQEEMELDCSKVSDMDKDLVDTWFKQLDSVQEKNMFMDLLKASRSYNLDSTPKLLGSRGSLVETLISSGVGRYLEFKSVDDIYIFDKDLKSLEKVPSSKEDVFTNKAVSLIEKRKLMKFLTFAMEYDTSHALLEGTQDMNYIQFLQEKFKITGKLQEAIVYAIAMVDDKALVKTGLESTHKFVQAMGRFGKGAYLCPLYGGGSEIAQAFCRVCAVYGGVYILNQPLEKYVIDSETNEIHGIVTKEGQEYKCQKLIAGIDYLNTSWLSQEKEFGTWISRAIIVTKTPLVSTDTETFVADGLSYAVFPPGGDAGNTDEPIYSIHQSQESMACPKGQYVTYLWTTSKQAAVVKKAVDLLLQNNEQHNVFTAFYEQRVRSAKGLELPKNIIPCSDPSPSLNFQSASEEAVGIFKQCEPEAEFMPASEQDPDDDY</sequence>
<comment type="subcellular location">
    <subcellularLocation>
        <location evidence="1 5">Cytoplasm</location>
    </subcellularLocation>
</comment>
<name>A0ABP9YK67_9FUNG</name>